<comment type="caution">
    <text evidence="1">The sequence shown here is derived from an EMBL/GenBank/DDBJ whole genome shotgun (WGS) entry which is preliminary data.</text>
</comment>
<keyword evidence="2" id="KW-1185">Reference proteome</keyword>
<accession>A0A9P9XUN6</accession>
<gene>
    <name evidence="1" type="ORF">J7T54_008553</name>
</gene>
<dbReference type="AlphaFoldDB" id="A0A9P9XUN6"/>
<dbReference type="OrthoDB" id="5212373at2759"/>
<dbReference type="GeneID" id="75835023"/>
<dbReference type="RefSeq" id="XP_051358759.1">
    <property type="nucleotide sequence ID" value="XM_051510307.1"/>
</dbReference>
<dbReference type="EMBL" id="JAGIXG020000091">
    <property type="protein sequence ID" value="KAI6777903.1"/>
    <property type="molecule type" value="Genomic_DNA"/>
</dbReference>
<organism evidence="1 2">
    <name type="scientific">Emericellopsis cladophorae</name>
    <dbReference type="NCBI Taxonomy" id="2686198"/>
    <lineage>
        <taxon>Eukaryota</taxon>
        <taxon>Fungi</taxon>
        <taxon>Dikarya</taxon>
        <taxon>Ascomycota</taxon>
        <taxon>Pezizomycotina</taxon>
        <taxon>Sordariomycetes</taxon>
        <taxon>Hypocreomycetidae</taxon>
        <taxon>Hypocreales</taxon>
        <taxon>Bionectriaceae</taxon>
        <taxon>Emericellopsis</taxon>
    </lineage>
</organism>
<evidence type="ECO:0000313" key="2">
    <source>
        <dbReference type="Proteomes" id="UP001055219"/>
    </source>
</evidence>
<evidence type="ECO:0000313" key="1">
    <source>
        <dbReference type="EMBL" id="KAI6777903.1"/>
    </source>
</evidence>
<protein>
    <submittedName>
        <fullName evidence="1">Uncharacterized protein</fullName>
    </submittedName>
</protein>
<name>A0A9P9XUN6_9HYPO</name>
<proteinExistence type="predicted"/>
<reference evidence="1" key="2">
    <citation type="submission" date="2022-07" db="EMBL/GenBank/DDBJ databases">
        <authorList>
            <person name="Goncalves M.F.M."/>
            <person name="Hilario S."/>
            <person name="Van De Peer Y."/>
            <person name="Esteves A.C."/>
            <person name="Alves A."/>
        </authorList>
    </citation>
    <scope>NUCLEOTIDE SEQUENCE</scope>
    <source>
        <strain evidence="1">MUM 19.33</strain>
    </source>
</reference>
<sequence>MVDNRIDSTGKDHKDNMAIPLGITAFCRLHPYGLERPVDVKAIDARIGRRAPSALAHLTRAVYVPWHRDTTTHLPLYNISSEYHDTIRDAQVGGTEFKTKLCLMRKPTGRPGQGDVGFLVDMDAQGSWVAVSERKLGMGEEAVLSMPPTVHDDPATIQHDTLTYSMPPPTFPLPSKRTASGLCTHPHFTLTGGPRPLEWQIHPVELGGLCYVLVDTSVPGGMFASDDTIVAVYHHAHFEAALPKHYSEGVLLLHGRPDVEDTVVVASLMRVLRYVRRDEKKEMKEKKKKKMMMTRSGVGRLRRVWHRLC</sequence>
<reference evidence="1" key="1">
    <citation type="journal article" date="2021" name="J Fungi (Basel)">
        <title>Genomic and Metabolomic Analyses of the Marine Fungus Emericellopsis cladophorae: Insights into Saltwater Adaptability Mechanisms and Its Biosynthetic Potential.</title>
        <authorList>
            <person name="Goncalves M.F.M."/>
            <person name="Hilario S."/>
            <person name="Van de Peer Y."/>
            <person name="Esteves A.C."/>
            <person name="Alves A."/>
        </authorList>
    </citation>
    <scope>NUCLEOTIDE SEQUENCE</scope>
    <source>
        <strain evidence="1">MUM 19.33</strain>
    </source>
</reference>
<dbReference type="Proteomes" id="UP001055219">
    <property type="component" value="Unassembled WGS sequence"/>
</dbReference>